<dbReference type="RefSeq" id="WP_144250727.1">
    <property type="nucleotide sequence ID" value="NZ_VLPK01000007.1"/>
</dbReference>
<gene>
    <name evidence="2" type="ORF">FO440_23330</name>
</gene>
<dbReference type="OrthoDB" id="9968997at2"/>
<feature type="transmembrane region" description="Helical" evidence="1">
    <location>
        <begin position="76"/>
        <end position="94"/>
    </location>
</feature>
<evidence type="ECO:0000313" key="2">
    <source>
        <dbReference type="EMBL" id="TSJ36436.1"/>
    </source>
</evidence>
<evidence type="ECO:0000313" key="3">
    <source>
        <dbReference type="Proteomes" id="UP000318733"/>
    </source>
</evidence>
<keyword evidence="3" id="KW-1185">Reference proteome</keyword>
<dbReference type="EMBL" id="VLPK01000007">
    <property type="protein sequence ID" value="TSJ36436.1"/>
    <property type="molecule type" value="Genomic_DNA"/>
</dbReference>
<name>A0A556M9B0_9SPHI</name>
<reference evidence="2 3" key="1">
    <citation type="submission" date="2019-07" db="EMBL/GenBank/DDBJ databases">
        <authorList>
            <person name="Huq M.A."/>
        </authorList>
    </citation>
    <scope>NUCLEOTIDE SEQUENCE [LARGE SCALE GENOMIC DNA]</scope>
    <source>
        <strain evidence="2 3">MAH-19</strain>
    </source>
</reference>
<organism evidence="2 3">
    <name type="scientific">Mucilaginibacter corticis</name>
    <dbReference type="NCBI Taxonomy" id="2597670"/>
    <lineage>
        <taxon>Bacteria</taxon>
        <taxon>Pseudomonadati</taxon>
        <taxon>Bacteroidota</taxon>
        <taxon>Sphingobacteriia</taxon>
        <taxon>Sphingobacteriales</taxon>
        <taxon>Sphingobacteriaceae</taxon>
        <taxon>Mucilaginibacter</taxon>
    </lineage>
</organism>
<feature type="transmembrane region" description="Helical" evidence="1">
    <location>
        <begin position="50"/>
        <end position="70"/>
    </location>
</feature>
<keyword evidence="1" id="KW-1133">Transmembrane helix</keyword>
<comment type="caution">
    <text evidence="2">The sequence shown here is derived from an EMBL/GenBank/DDBJ whole genome shotgun (WGS) entry which is preliminary data.</text>
</comment>
<dbReference type="AlphaFoldDB" id="A0A556M9B0"/>
<evidence type="ECO:0000256" key="1">
    <source>
        <dbReference type="SAM" id="Phobius"/>
    </source>
</evidence>
<accession>A0A556M9B0</accession>
<keyword evidence="1" id="KW-0812">Transmembrane</keyword>
<protein>
    <submittedName>
        <fullName evidence="2">Uncharacterized protein</fullName>
    </submittedName>
</protein>
<proteinExistence type="predicted"/>
<keyword evidence="1" id="KW-0472">Membrane</keyword>
<sequence>MTNLFELIQTVFYPFGYFLLLGLVYAISKFVTLFLVTAGRLKSFHAIENYWIYLLITLFCLLIGICAAGGHWLPFWRWFLCSWLAALIGIHFGFEKGSAVSDKDMEEFENNINDHIRNKE</sequence>
<dbReference type="Proteomes" id="UP000318733">
    <property type="component" value="Unassembled WGS sequence"/>
</dbReference>
<feature type="transmembrane region" description="Helical" evidence="1">
    <location>
        <begin position="12"/>
        <end position="38"/>
    </location>
</feature>